<name>A0A1F7FKW4_UNCRA</name>
<comment type="caution">
    <text evidence="2">The sequence shown here is derived from an EMBL/GenBank/DDBJ whole genome shotgun (WGS) entry which is preliminary data.</text>
</comment>
<protein>
    <submittedName>
        <fullName evidence="2">Uncharacterized protein</fullName>
    </submittedName>
</protein>
<proteinExistence type="predicted"/>
<feature type="compositionally biased region" description="Basic and acidic residues" evidence="1">
    <location>
        <begin position="362"/>
        <end position="383"/>
    </location>
</feature>
<dbReference type="EMBL" id="MFYX01000011">
    <property type="protein sequence ID" value="OGK07300.1"/>
    <property type="molecule type" value="Genomic_DNA"/>
</dbReference>
<dbReference type="AlphaFoldDB" id="A0A1F7FKW4"/>
<organism evidence="2 3">
    <name type="scientific">Candidatus Raymondbacteria bacterium RIFOXYD12_FULL_49_13</name>
    <dbReference type="NCBI Taxonomy" id="1817890"/>
    <lineage>
        <taxon>Bacteria</taxon>
        <taxon>Raymondiibacteriota</taxon>
    </lineage>
</organism>
<evidence type="ECO:0000313" key="3">
    <source>
        <dbReference type="Proteomes" id="UP000179243"/>
    </source>
</evidence>
<feature type="region of interest" description="Disordered" evidence="1">
    <location>
        <begin position="338"/>
        <end position="383"/>
    </location>
</feature>
<feature type="compositionally biased region" description="Basic and acidic residues" evidence="1">
    <location>
        <begin position="338"/>
        <end position="353"/>
    </location>
</feature>
<gene>
    <name evidence="2" type="ORF">A2519_14330</name>
</gene>
<reference evidence="2 3" key="1">
    <citation type="journal article" date="2016" name="Nat. Commun.">
        <title>Thousands of microbial genomes shed light on interconnected biogeochemical processes in an aquifer system.</title>
        <authorList>
            <person name="Anantharaman K."/>
            <person name="Brown C.T."/>
            <person name="Hug L.A."/>
            <person name="Sharon I."/>
            <person name="Castelle C.J."/>
            <person name="Probst A.J."/>
            <person name="Thomas B.C."/>
            <person name="Singh A."/>
            <person name="Wilkins M.J."/>
            <person name="Karaoz U."/>
            <person name="Brodie E.L."/>
            <person name="Williams K.H."/>
            <person name="Hubbard S.S."/>
            <person name="Banfield J.F."/>
        </authorList>
    </citation>
    <scope>NUCLEOTIDE SEQUENCE [LARGE SCALE GENOMIC DNA]</scope>
</reference>
<accession>A0A1F7FKW4</accession>
<evidence type="ECO:0000313" key="2">
    <source>
        <dbReference type="EMBL" id="OGK07300.1"/>
    </source>
</evidence>
<dbReference type="Proteomes" id="UP000179243">
    <property type="component" value="Unassembled WGS sequence"/>
</dbReference>
<evidence type="ECO:0000256" key="1">
    <source>
        <dbReference type="SAM" id="MobiDB-lite"/>
    </source>
</evidence>
<sequence>MNYRNFVSILALCAAFSTGMAQKLDRGEGLYFTENSDTYGAGNIWVNGHGRAFYWDNPNVETGFPLKIFPCLGIDAGILPFMDAGISAELLSYGFAVPGNVKVRTKFTLPTNTKLRLWGAALSLAYKKNFLETPPSIGFRNQGVAFYAEGLMYLGNSLEIKLIGDADLIAWKSFLPLKAFLNIGYAMPLDRDYAFFDQYTFSAGLAYKGLNTDFFVEYSMEILNSFTSPLKVEFTDWTSTKVFEHYFSENPLYVTPGVRIRYDNGLTLFAAAPLTVSKEVAPPAGSLNSVTRKPGYTDGFSPFYTNWKLAGKMSFPIRFVMPGSEMMRKFMLMKNKKEKQTMDIDEEINRKPGPEGPQPSEDEQRMQDLQKEKENITKDGSLE</sequence>